<evidence type="ECO:0000256" key="1">
    <source>
        <dbReference type="SAM" id="MobiDB-lite"/>
    </source>
</evidence>
<feature type="compositionally biased region" description="Basic and acidic residues" evidence="1">
    <location>
        <begin position="72"/>
        <end position="81"/>
    </location>
</feature>
<proteinExistence type="predicted"/>
<keyword evidence="3" id="KW-1185">Reference proteome</keyword>
<accession>A0A1I0F1A5</accession>
<dbReference type="RefSeq" id="WP_091079523.1">
    <property type="nucleotide sequence ID" value="NZ_FOHX01000003.1"/>
</dbReference>
<evidence type="ECO:0000313" key="2">
    <source>
        <dbReference type="EMBL" id="SET51000.1"/>
    </source>
</evidence>
<dbReference type="EMBL" id="FOHX01000003">
    <property type="protein sequence ID" value="SET51000.1"/>
    <property type="molecule type" value="Genomic_DNA"/>
</dbReference>
<dbReference type="STRING" id="568860.SAMN05421811_103263"/>
<evidence type="ECO:0000313" key="3">
    <source>
        <dbReference type="Proteomes" id="UP000199361"/>
    </source>
</evidence>
<dbReference type="AlphaFoldDB" id="A0A1I0F1A5"/>
<protein>
    <submittedName>
        <fullName evidence="2">Uncharacterized protein</fullName>
    </submittedName>
</protein>
<organism evidence="2 3">
    <name type="scientific">Nonomuraea wenchangensis</name>
    <dbReference type="NCBI Taxonomy" id="568860"/>
    <lineage>
        <taxon>Bacteria</taxon>
        <taxon>Bacillati</taxon>
        <taxon>Actinomycetota</taxon>
        <taxon>Actinomycetes</taxon>
        <taxon>Streptosporangiales</taxon>
        <taxon>Streptosporangiaceae</taxon>
        <taxon>Nonomuraea</taxon>
    </lineage>
</organism>
<name>A0A1I0F1A5_9ACTN</name>
<sequence length="81" mass="8771">MADTSEKTLAPVADVDRFEVVAEGDSLIVACPDLSCRTRQRVATDWHATIGELRRAASGHEHTYPALIPSKAAEEETPDHG</sequence>
<dbReference type="Proteomes" id="UP000199361">
    <property type="component" value="Unassembled WGS sequence"/>
</dbReference>
<gene>
    <name evidence="2" type="ORF">SAMN05421811_103263</name>
</gene>
<reference evidence="2 3" key="1">
    <citation type="submission" date="2016-10" db="EMBL/GenBank/DDBJ databases">
        <authorList>
            <person name="de Groot N.N."/>
        </authorList>
    </citation>
    <scope>NUCLEOTIDE SEQUENCE [LARGE SCALE GENOMIC DNA]</scope>
    <source>
        <strain evidence="2 3">CGMCC 4.5598</strain>
    </source>
</reference>
<feature type="region of interest" description="Disordered" evidence="1">
    <location>
        <begin position="58"/>
        <end position="81"/>
    </location>
</feature>